<reference evidence="1 2" key="1">
    <citation type="submission" date="2024-01" db="EMBL/GenBank/DDBJ databases">
        <title>A draft genome for the cacao thread blight pathogen Marasmiellus scandens.</title>
        <authorList>
            <person name="Baruah I.K."/>
            <person name="Leung J."/>
            <person name="Bukari Y."/>
            <person name="Amoako-Attah I."/>
            <person name="Meinhardt L.W."/>
            <person name="Bailey B.A."/>
            <person name="Cohen S.P."/>
        </authorList>
    </citation>
    <scope>NUCLEOTIDE SEQUENCE [LARGE SCALE GENOMIC DNA]</scope>
    <source>
        <strain evidence="1 2">GH-19</strain>
    </source>
</reference>
<proteinExistence type="predicted"/>
<gene>
    <name evidence="1" type="ORF">VKT23_000271</name>
</gene>
<sequence>MDLAYIVDQDNSAPCVPILSSVPASRRRRSRSPSQDLICRPAKIRLVADDEQIDALQTQNVNLHAMIFDRDSQIQHLQQQIFEKDTRILQMCMEIDELSHQNRMKARTAKREADLSELFSSLETLVEMLVTKETSNEVKDNTRDEIGECEVDVSEIASGKSGFFSEEDAENIVTILLSCLAQDPRSCV</sequence>
<name>A0ABR1K3T8_9AGAR</name>
<protein>
    <submittedName>
        <fullName evidence="1">Uncharacterized protein</fullName>
    </submittedName>
</protein>
<organism evidence="1 2">
    <name type="scientific">Marasmiellus scandens</name>
    <dbReference type="NCBI Taxonomy" id="2682957"/>
    <lineage>
        <taxon>Eukaryota</taxon>
        <taxon>Fungi</taxon>
        <taxon>Dikarya</taxon>
        <taxon>Basidiomycota</taxon>
        <taxon>Agaricomycotina</taxon>
        <taxon>Agaricomycetes</taxon>
        <taxon>Agaricomycetidae</taxon>
        <taxon>Agaricales</taxon>
        <taxon>Marasmiineae</taxon>
        <taxon>Omphalotaceae</taxon>
        <taxon>Marasmiellus</taxon>
    </lineage>
</organism>
<dbReference type="Proteomes" id="UP001498398">
    <property type="component" value="Unassembled WGS sequence"/>
</dbReference>
<keyword evidence="2" id="KW-1185">Reference proteome</keyword>
<comment type="caution">
    <text evidence="1">The sequence shown here is derived from an EMBL/GenBank/DDBJ whole genome shotgun (WGS) entry which is preliminary data.</text>
</comment>
<accession>A0ABR1K3T8</accession>
<evidence type="ECO:0000313" key="1">
    <source>
        <dbReference type="EMBL" id="KAK7472149.1"/>
    </source>
</evidence>
<dbReference type="EMBL" id="JBANRG010000001">
    <property type="protein sequence ID" value="KAK7472149.1"/>
    <property type="molecule type" value="Genomic_DNA"/>
</dbReference>
<evidence type="ECO:0000313" key="2">
    <source>
        <dbReference type="Proteomes" id="UP001498398"/>
    </source>
</evidence>